<comment type="similarity">
    <text evidence="1 4">Belongs to the eukaryotic ribosomal protein eL8 family.</text>
</comment>
<keyword evidence="2 4" id="KW-0689">Ribosomal protein</keyword>
<dbReference type="Pfam" id="PF01248">
    <property type="entry name" value="Ribosomal_L7Ae"/>
    <property type="match status" value="1"/>
</dbReference>
<evidence type="ECO:0000313" key="7">
    <source>
        <dbReference type="Proteomes" id="UP000298416"/>
    </source>
</evidence>
<protein>
    <recommendedName>
        <fullName evidence="4">60S ribosomal protein L7a</fullName>
    </recommendedName>
</protein>
<dbReference type="GO" id="GO:0003723">
    <property type="term" value="F:RNA binding"/>
    <property type="evidence" value="ECO:0007669"/>
    <property type="project" value="UniProtKB-UniRule"/>
</dbReference>
<evidence type="ECO:0000256" key="3">
    <source>
        <dbReference type="ARBA" id="ARBA00023274"/>
    </source>
</evidence>
<comment type="caution">
    <text evidence="6">The sequence shown here is derived from an EMBL/GenBank/DDBJ whole genome shotgun (WGS) entry which is preliminary data.</text>
</comment>
<evidence type="ECO:0000313" key="6">
    <source>
        <dbReference type="EMBL" id="KAG6400676.1"/>
    </source>
</evidence>
<gene>
    <name evidence="6" type="ORF">SASPL_137518</name>
</gene>
<dbReference type="AlphaFoldDB" id="A0A8X8ZD94"/>
<dbReference type="InterPro" id="IPR004037">
    <property type="entry name" value="Ribosomal_eL8-like_CS"/>
</dbReference>
<sequence>MNSLKYGRLRIIEFRVWLTLSFKQLKKMAPKKGVKPVAAKKKVEKVVNPLFEKRPKQFGIGGALPPKKDLHRFVRWPQVVRIQRKKMILKQRLKVPPPIHQFSKTLDKNLATSLFKILLKYRPEDRAQKKDRLLKRAQAEAEGKTPETKKPIVVKYGLNHVTYLIEQNKAQLVVIAHDVDPIELVVWLPALCRKMEIPYCIVKGKARLGSIVHKKTASVLCLTSVKNEDKMEFSKILEAIKANFNDKYDETRKKWGGGVMGSKSQAKTKAKERVLAKEAAQRMT</sequence>
<dbReference type="FunFam" id="3.30.1330.30:FF:000003">
    <property type="entry name" value="60S ribosomal protein L7a"/>
    <property type="match status" value="1"/>
</dbReference>
<dbReference type="PRINTS" id="PR00881">
    <property type="entry name" value="L7ARS6FAMILY"/>
</dbReference>
<dbReference type="GO" id="GO:0022625">
    <property type="term" value="C:cytosolic large ribosomal subunit"/>
    <property type="evidence" value="ECO:0007669"/>
    <property type="project" value="UniProtKB-UniRule"/>
</dbReference>
<dbReference type="EMBL" id="PNBA02000014">
    <property type="protein sequence ID" value="KAG6400676.1"/>
    <property type="molecule type" value="Genomic_DNA"/>
</dbReference>
<dbReference type="PROSITE" id="PS01082">
    <property type="entry name" value="RIBOSOMAL_L7AE"/>
    <property type="match status" value="1"/>
</dbReference>
<dbReference type="GO" id="GO:0042254">
    <property type="term" value="P:ribosome biogenesis"/>
    <property type="evidence" value="ECO:0007669"/>
    <property type="project" value="InterPro"/>
</dbReference>
<dbReference type="PRINTS" id="PR00882">
    <property type="entry name" value="RIBOSOMALL7A"/>
</dbReference>
<organism evidence="6">
    <name type="scientific">Salvia splendens</name>
    <name type="common">Scarlet sage</name>
    <dbReference type="NCBI Taxonomy" id="180675"/>
    <lineage>
        <taxon>Eukaryota</taxon>
        <taxon>Viridiplantae</taxon>
        <taxon>Streptophyta</taxon>
        <taxon>Embryophyta</taxon>
        <taxon>Tracheophyta</taxon>
        <taxon>Spermatophyta</taxon>
        <taxon>Magnoliopsida</taxon>
        <taxon>eudicotyledons</taxon>
        <taxon>Gunneridae</taxon>
        <taxon>Pentapetalae</taxon>
        <taxon>asterids</taxon>
        <taxon>lamiids</taxon>
        <taxon>Lamiales</taxon>
        <taxon>Lamiaceae</taxon>
        <taxon>Nepetoideae</taxon>
        <taxon>Mentheae</taxon>
        <taxon>Salviinae</taxon>
        <taxon>Salvia</taxon>
        <taxon>Salvia subgen. Calosphace</taxon>
        <taxon>core Calosphace</taxon>
    </lineage>
</organism>
<dbReference type="Proteomes" id="UP000298416">
    <property type="component" value="Unassembled WGS sequence"/>
</dbReference>
<dbReference type="SUPFAM" id="SSF55315">
    <property type="entry name" value="L30e-like"/>
    <property type="match status" value="1"/>
</dbReference>
<proteinExistence type="inferred from homology"/>
<dbReference type="InterPro" id="IPR004038">
    <property type="entry name" value="Ribosomal_eL8/eL30/eS12/Gad45"/>
</dbReference>
<reference evidence="6" key="2">
    <citation type="submission" date="2020-08" db="EMBL/GenBank/DDBJ databases">
        <title>Plant Genome Project.</title>
        <authorList>
            <person name="Zhang R.-G."/>
        </authorList>
    </citation>
    <scope>NUCLEOTIDE SEQUENCE</scope>
    <source>
        <strain evidence="6">Huo1</strain>
        <tissue evidence="6">Leaf</tissue>
    </source>
</reference>
<dbReference type="InterPro" id="IPR029064">
    <property type="entry name" value="Ribosomal_eL30-like_sf"/>
</dbReference>
<dbReference type="InterPro" id="IPR050257">
    <property type="entry name" value="eL8/uL1-like"/>
</dbReference>
<dbReference type="InterPro" id="IPR018492">
    <property type="entry name" value="Ribosomal_eL8/Nhp2"/>
</dbReference>
<dbReference type="InterPro" id="IPR001921">
    <property type="entry name" value="Ribosomal_eL8_euk"/>
</dbReference>
<dbReference type="PANTHER" id="PTHR23105">
    <property type="entry name" value="RIBOSOMAL PROTEIN L7AE FAMILY MEMBER"/>
    <property type="match status" value="1"/>
</dbReference>
<accession>A0A8X8ZD94</accession>
<reference evidence="6" key="1">
    <citation type="submission" date="2018-01" db="EMBL/GenBank/DDBJ databases">
        <authorList>
            <person name="Mao J.F."/>
        </authorList>
    </citation>
    <scope>NUCLEOTIDE SEQUENCE</scope>
    <source>
        <strain evidence="6">Huo1</strain>
        <tissue evidence="6">Leaf</tissue>
    </source>
</reference>
<evidence type="ECO:0000259" key="5">
    <source>
        <dbReference type="Pfam" id="PF01248"/>
    </source>
</evidence>
<evidence type="ECO:0000256" key="4">
    <source>
        <dbReference type="RuleBase" id="RU367042"/>
    </source>
</evidence>
<keyword evidence="3 4" id="KW-0687">Ribonucleoprotein</keyword>
<comment type="function">
    <text evidence="4">Component of the ribosome.</text>
</comment>
<feature type="domain" description="Ribosomal protein eL8/eL30/eS12/Gadd45" evidence="5">
    <location>
        <begin position="141"/>
        <end position="232"/>
    </location>
</feature>
<keyword evidence="7" id="KW-1185">Reference proteome</keyword>
<dbReference type="Gene3D" id="3.30.1330.30">
    <property type="match status" value="1"/>
</dbReference>
<name>A0A8X8ZD94_SALSN</name>
<evidence type="ECO:0000256" key="1">
    <source>
        <dbReference type="ARBA" id="ARBA00007337"/>
    </source>
</evidence>
<evidence type="ECO:0000256" key="2">
    <source>
        <dbReference type="ARBA" id="ARBA00022980"/>
    </source>
</evidence>